<sequence length="240" mass="27941">MKIDDLKNILFLDIETVPIEQCYDQLAEPMKKLWDHKASKSYGWEELPVEELYDSKAGIFAEFGKIVCIVVGICDLTDPKHLILRVKSFFSHNEKEILTAFKELLETKFDQQKLRLCAHNGKEFDFPFICRRMLINAIELPATLSISGKKPWEVLHLDTMEMWKFGDRKNFTSLNLLANIFKIPSSKYDIDGSQVRDVYYNEEGLERITTYCAEDVIVTARVFLKLMNIHVKLEPQIIDL</sequence>
<dbReference type="EMBL" id="JAUJEA010000007">
    <property type="protein sequence ID" value="MDN5203528.1"/>
    <property type="molecule type" value="Genomic_DNA"/>
</dbReference>
<dbReference type="RefSeq" id="WP_346753550.1">
    <property type="nucleotide sequence ID" value="NZ_JAUJEA010000007.1"/>
</dbReference>
<evidence type="ECO:0000313" key="2">
    <source>
        <dbReference type="EMBL" id="MDN5203528.1"/>
    </source>
</evidence>
<keyword evidence="2" id="KW-0540">Nuclease</keyword>
<dbReference type="InterPro" id="IPR012337">
    <property type="entry name" value="RNaseH-like_sf"/>
</dbReference>
<dbReference type="EC" id="3.1.-.-" evidence="2"/>
<dbReference type="SUPFAM" id="SSF53098">
    <property type="entry name" value="Ribonuclease H-like"/>
    <property type="match status" value="1"/>
</dbReference>
<gene>
    <name evidence="2" type="ORF">QQ008_19225</name>
</gene>
<keyword evidence="2" id="KW-0269">Exonuclease</keyword>
<organism evidence="2 3">
    <name type="scientific">Splendidivirga corallicola</name>
    <dbReference type="NCBI Taxonomy" id="3051826"/>
    <lineage>
        <taxon>Bacteria</taxon>
        <taxon>Pseudomonadati</taxon>
        <taxon>Bacteroidota</taxon>
        <taxon>Cytophagia</taxon>
        <taxon>Cytophagales</taxon>
        <taxon>Splendidivirgaceae</taxon>
        <taxon>Splendidivirga</taxon>
    </lineage>
</organism>
<name>A0ABT8KTN2_9BACT</name>
<keyword evidence="2" id="KW-0378">Hydrolase</keyword>
<dbReference type="InterPro" id="IPR019288">
    <property type="entry name" value="3'-5'_exonuclease_PolB-like"/>
</dbReference>
<feature type="domain" description="Predicted 3'-5' exonuclease PolB-like" evidence="1">
    <location>
        <begin position="68"/>
        <end position="235"/>
    </location>
</feature>
<dbReference type="CDD" id="cd05782">
    <property type="entry name" value="DNA_polB_like1_exo"/>
    <property type="match status" value="1"/>
</dbReference>
<evidence type="ECO:0000313" key="3">
    <source>
        <dbReference type="Proteomes" id="UP001172082"/>
    </source>
</evidence>
<evidence type="ECO:0000259" key="1">
    <source>
        <dbReference type="Pfam" id="PF10108"/>
    </source>
</evidence>
<comment type="caution">
    <text evidence="2">The sequence shown here is derived from an EMBL/GenBank/DDBJ whole genome shotgun (WGS) entry which is preliminary data.</text>
</comment>
<dbReference type="Pfam" id="PF10108">
    <property type="entry name" value="DNA_pol_B_exo2"/>
    <property type="match status" value="1"/>
</dbReference>
<keyword evidence="3" id="KW-1185">Reference proteome</keyword>
<dbReference type="InterPro" id="IPR036397">
    <property type="entry name" value="RNaseH_sf"/>
</dbReference>
<protein>
    <submittedName>
        <fullName evidence="2">3'-5' exonuclease</fullName>
        <ecNumber evidence="2">3.1.-.-</ecNumber>
    </submittedName>
</protein>
<dbReference type="Gene3D" id="3.30.420.10">
    <property type="entry name" value="Ribonuclease H-like superfamily/Ribonuclease H"/>
    <property type="match status" value="1"/>
</dbReference>
<dbReference type="Proteomes" id="UP001172082">
    <property type="component" value="Unassembled WGS sequence"/>
</dbReference>
<proteinExistence type="predicted"/>
<accession>A0ABT8KTN2</accession>
<dbReference type="GO" id="GO:0004527">
    <property type="term" value="F:exonuclease activity"/>
    <property type="evidence" value="ECO:0007669"/>
    <property type="project" value="UniProtKB-KW"/>
</dbReference>
<reference evidence="2" key="1">
    <citation type="submission" date="2023-06" db="EMBL/GenBank/DDBJ databases">
        <title>Genomic of Parafulvivirga corallium.</title>
        <authorList>
            <person name="Wang G."/>
        </authorList>
    </citation>
    <scope>NUCLEOTIDE SEQUENCE</scope>
    <source>
        <strain evidence="2">BMA10</strain>
    </source>
</reference>